<feature type="non-terminal residue" evidence="2">
    <location>
        <position position="104"/>
    </location>
</feature>
<dbReference type="AlphaFoldDB" id="A0A1B6LZ70"/>
<feature type="signal peptide" evidence="1">
    <location>
        <begin position="1"/>
        <end position="26"/>
    </location>
</feature>
<feature type="chain" id="PRO_5008587831" evidence="1">
    <location>
        <begin position="27"/>
        <end position="104"/>
    </location>
</feature>
<name>A0A1B6LZ70_9HEMI</name>
<proteinExistence type="predicted"/>
<protein>
    <submittedName>
        <fullName evidence="2">Uncharacterized protein</fullName>
    </submittedName>
</protein>
<sequence>MEVLMKGSSRILWASVVAVVLSLVLAERETMDSAYTSTVPSGDGVSMGDHEFAGIGEVSTVTEDSMVNTEDLLSAVGEDVVTTEEVGVNTTNEDVAVNTTIEDV</sequence>
<organism evidence="2">
    <name type="scientific">Graphocephala atropunctata</name>
    <dbReference type="NCBI Taxonomy" id="36148"/>
    <lineage>
        <taxon>Eukaryota</taxon>
        <taxon>Metazoa</taxon>
        <taxon>Ecdysozoa</taxon>
        <taxon>Arthropoda</taxon>
        <taxon>Hexapoda</taxon>
        <taxon>Insecta</taxon>
        <taxon>Pterygota</taxon>
        <taxon>Neoptera</taxon>
        <taxon>Paraneoptera</taxon>
        <taxon>Hemiptera</taxon>
        <taxon>Auchenorrhyncha</taxon>
        <taxon>Membracoidea</taxon>
        <taxon>Cicadellidae</taxon>
        <taxon>Cicadellinae</taxon>
        <taxon>Cicadellini</taxon>
        <taxon>Graphocephala</taxon>
    </lineage>
</organism>
<reference evidence="2" key="1">
    <citation type="submission" date="2015-11" db="EMBL/GenBank/DDBJ databases">
        <title>De novo transcriptome assembly of four potential Pierce s Disease insect vectors from Arizona vineyards.</title>
        <authorList>
            <person name="Tassone E.E."/>
        </authorList>
    </citation>
    <scope>NUCLEOTIDE SEQUENCE</scope>
</reference>
<evidence type="ECO:0000313" key="2">
    <source>
        <dbReference type="EMBL" id="JAT28981.1"/>
    </source>
</evidence>
<keyword evidence="1" id="KW-0732">Signal</keyword>
<evidence type="ECO:0000256" key="1">
    <source>
        <dbReference type="SAM" id="SignalP"/>
    </source>
</evidence>
<accession>A0A1B6LZ70</accession>
<dbReference type="EMBL" id="GEBQ01010996">
    <property type="protein sequence ID" value="JAT28981.1"/>
    <property type="molecule type" value="Transcribed_RNA"/>
</dbReference>
<gene>
    <name evidence="2" type="ORF">g.7029</name>
</gene>